<dbReference type="Pfam" id="PF00171">
    <property type="entry name" value="Aldedh"/>
    <property type="match status" value="1"/>
</dbReference>
<name>A0A5A9GM66_AZOLI</name>
<gene>
    <name evidence="5" type="ORF">FZ942_17490</name>
</gene>
<evidence type="ECO:0000259" key="4">
    <source>
        <dbReference type="Pfam" id="PF00171"/>
    </source>
</evidence>
<dbReference type="OrthoDB" id="9772584at2"/>
<dbReference type="InterPro" id="IPR015590">
    <property type="entry name" value="Aldehyde_DH_dom"/>
</dbReference>
<dbReference type="PROSITE" id="PS00070">
    <property type="entry name" value="ALDEHYDE_DEHYDR_CYS"/>
    <property type="match status" value="1"/>
</dbReference>
<dbReference type="FunFam" id="3.40.605.10:FF:000007">
    <property type="entry name" value="NAD/NADP-dependent betaine aldehyde dehydrogenase"/>
    <property type="match status" value="1"/>
</dbReference>
<dbReference type="GO" id="GO:0016620">
    <property type="term" value="F:oxidoreductase activity, acting on the aldehyde or oxo group of donors, NAD or NADP as acceptor"/>
    <property type="evidence" value="ECO:0007669"/>
    <property type="project" value="InterPro"/>
</dbReference>
<dbReference type="PANTHER" id="PTHR42986:SF1">
    <property type="entry name" value="BENZALDEHYDE DEHYDROGENASE YFMT"/>
    <property type="match status" value="1"/>
</dbReference>
<dbReference type="Proteomes" id="UP000324927">
    <property type="component" value="Unassembled WGS sequence"/>
</dbReference>
<keyword evidence="2" id="KW-0560">Oxidoreductase</keyword>
<dbReference type="EMBL" id="VTTN01000006">
    <property type="protein sequence ID" value="KAA0595501.1"/>
    <property type="molecule type" value="Genomic_DNA"/>
</dbReference>
<feature type="domain" description="Aldehyde dehydrogenase" evidence="4">
    <location>
        <begin position="73"/>
        <end position="518"/>
    </location>
</feature>
<dbReference type="InterPro" id="IPR016162">
    <property type="entry name" value="Ald_DH_N"/>
</dbReference>
<dbReference type="PANTHER" id="PTHR42986">
    <property type="entry name" value="BENZALDEHYDE DEHYDROGENASE YFMT"/>
    <property type="match status" value="1"/>
</dbReference>
<keyword evidence="6" id="KW-1185">Reference proteome</keyword>
<dbReference type="AlphaFoldDB" id="A0A5A9GM66"/>
<evidence type="ECO:0000256" key="3">
    <source>
        <dbReference type="ARBA" id="ARBA00023027"/>
    </source>
</evidence>
<evidence type="ECO:0000256" key="1">
    <source>
        <dbReference type="ARBA" id="ARBA00009986"/>
    </source>
</evidence>
<sequence>MIGVRRTHGLSAHPTSGTAFALLQTATAFDRRPSGRPDHPEDPLDSRTHPLFLDHALWSGHLFDGRWRPAATSRTIVEPASGEPLAQVGDATPRDVETAAAAAVAAQRAWGAVPPRERADIFRRAAALLETNLAELARFVARETGGILAKGEHELREAVTLFHLAAGIPLQAAGEVLPSGPGRFSLARRTPHGVVAVISPFNFPLILSLRAVAPALATGNAVLLKPDPHTPVSGGLIIARALELAGLPPGLLHVLPGGADVGEALVTHPAVGMVCFTGSTAVGRRIGELAGGRLKKVSLELGGKNSLIVLDDADLDLAARNIAWGAYLHQGQICMASGRILVHRAIATELIAKVAEKARHLPVGDPAREPAALGPLINERQAEKVHAIVEDSVRAGAVLEAGGRHDGRFYWPTVLSGVRPGMRAFAEEIFGPVASFVTVASDDEAVELANRTEYGLSAAVLSPNLARAWALAERLDAGMVHVNDQTVNDECVNPFSGRGCSGNGGSPSDWREYTRWQWLTVKPTAPAYPF</sequence>
<proteinExistence type="inferred from homology"/>
<dbReference type="CDD" id="cd07152">
    <property type="entry name" value="ALDH_BenzADH"/>
    <property type="match status" value="1"/>
</dbReference>
<dbReference type="InterPro" id="IPR016161">
    <property type="entry name" value="Ald_DH/histidinol_DH"/>
</dbReference>
<dbReference type="SUPFAM" id="SSF53720">
    <property type="entry name" value="ALDH-like"/>
    <property type="match status" value="1"/>
</dbReference>
<evidence type="ECO:0000313" key="6">
    <source>
        <dbReference type="Proteomes" id="UP000324927"/>
    </source>
</evidence>
<dbReference type="FunFam" id="3.40.309.10:FF:000009">
    <property type="entry name" value="Aldehyde dehydrogenase A"/>
    <property type="match status" value="1"/>
</dbReference>
<dbReference type="InterPro" id="IPR016163">
    <property type="entry name" value="Ald_DH_C"/>
</dbReference>
<reference evidence="5 6" key="1">
    <citation type="submission" date="2019-08" db="EMBL/GenBank/DDBJ databases">
        <authorList>
            <person name="Grouzdev D."/>
            <person name="Tikhonova E."/>
            <person name="Kravchenko I."/>
        </authorList>
    </citation>
    <scope>NUCLEOTIDE SEQUENCE [LARGE SCALE GENOMIC DNA]</scope>
    <source>
        <strain evidence="5 6">59b</strain>
    </source>
</reference>
<evidence type="ECO:0000256" key="2">
    <source>
        <dbReference type="ARBA" id="ARBA00023002"/>
    </source>
</evidence>
<comment type="similarity">
    <text evidence="1">Belongs to the aldehyde dehydrogenase family.</text>
</comment>
<protein>
    <submittedName>
        <fullName evidence="5">Aldehyde dehydrogenase family protein</fullName>
    </submittedName>
</protein>
<keyword evidence="3" id="KW-0520">NAD</keyword>
<dbReference type="Gene3D" id="3.40.309.10">
    <property type="entry name" value="Aldehyde Dehydrogenase, Chain A, domain 2"/>
    <property type="match status" value="1"/>
</dbReference>
<organism evidence="5 6">
    <name type="scientific">Azospirillum lipoferum</name>
    <dbReference type="NCBI Taxonomy" id="193"/>
    <lineage>
        <taxon>Bacteria</taxon>
        <taxon>Pseudomonadati</taxon>
        <taxon>Pseudomonadota</taxon>
        <taxon>Alphaproteobacteria</taxon>
        <taxon>Rhodospirillales</taxon>
        <taxon>Azospirillaceae</taxon>
        <taxon>Azospirillum</taxon>
    </lineage>
</organism>
<dbReference type="Gene3D" id="3.40.605.10">
    <property type="entry name" value="Aldehyde Dehydrogenase, Chain A, domain 1"/>
    <property type="match status" value="1"/>
</dbReference>
<evidence type="ECO:0000313" key="5">
    <source>
        <dbReference type="EMBL" id="KAA0595501.1"/>
    </source>
</evidence>
<dbReference type="InterPro" id="IPR016160">
    <property type="entry name" value="Ald_DH_CS_CYS"/>
</dbReference>
<comment type="caution">
    <text evidence="5">The sequence shown here is derived from an EMBL/GenBank/DDBJ whole genome shotgun (WGS) entry which is preliminary data.</text>
</comment>
<accession>A0A5A9GM66</accession>